<proteinExistence type="predicted"/>
<evidence type="ECO:0000313" key="2">
    <source>
        <dbReference type="EMBL" id="ROW03778.1"/>
    </source>
</evidence>
<protein>
    <recommendedName>
        <fullName evidence="4">C2H2-type domain-containing protein</fullName>
    </recommendedName>
</protein>
<dbReference type="EMBL" id="LKEA01000015">
    <property type="protein sequence ID" value="ROW03778.1"/>
    <property type="molecule type" value="Genomic_DNA"/>
</dbReference>
<evidence type="ECO:0000256" key="1">
    <source>
        <dbReference type="SAM" id="MobiDB-lite"/>
    </source>
</evidence>
<accession>A0A423WK95</accession>
<comment type="caution">
    <text evidence="2">The sequence shown here is derived from an EMBL/GenBank/DDBJ whole genome shotgun (WGS) entry which is preliminary data.</text>
</comment>
<feature type="compositionally biased region" description="Basic and acidic residues" evidence="1">
    <location>
        <begin position="392"/>
        <end position="405"/>
    </location>
</feature>
<dbReference type="STRING" id="356882.A0A423WK95"/>
<feature type="region of interest" description="Disordered" evidence="1">
    <location>
        <begin position="372"/>
        <end position="444"/>
    </location>
</feature>
<keyword evidence="3" id="KW-1185">Reference proteome</keyword>
<organism evidence="2 3">
    <name type="scientific">Cytospora schulzeri</name>
    <dbReference type="NCBI Taxonomy" id="448051"/>
    <lineage>
        <taxon>Eukaryota</taxon>
        <taxon>Fungi</taxon>
        <taxon>Dikarya</taxon>
        <taxon>Ascomycota</taxon>
        <taxon>Pezizomycotina</taxon>
        <taxon>Sordariomycetes</taxon>
        <taxon>Sordariomycetidae</taxon>
        <taxon>Diaporthales</taxon>
        <taxon>Cytosporaceae</taxon>
        <taxon>Cytospora</taxon>
    </lineage>
</organism>
<gene>
    <name evidence="2" type="ORF">VMCG_05442</name>
</gene>
<dbReference type="Gene3D" id="3.30.160.60">
    <property type="entry name" value="Classic Zinc Finger"/>
    <property type="match status" value="1"/>
</dbReference>
<reference evidence="2 3" key="1">
    <citation type="submission" date="2015-09" db="EMBL/GenBank/DDBJ databases">
        <title>Host preference determinants of Valsa canker pathogens revealed by comparative genomics.</title>
        <authorList>
            <person name="Yin Z."/>
            <person name="Huang L."/>
        </authorList>
    </citation>
    <scope>NUCLEOTIDE SEQUENCE [LARGE SCALE GENOMIC DNA]</scope>
    <source>
        <strain evidence="2 3">03-1</strain>
    </source>
</reference>
<evidence type="ECO:0000313" key="3">
    <source>
        <dbReference type="Proteomes" id="UP000283895"/>
    </source>
</evidence>
<sequence length="444" mass="48637">MDRLGWSTSILSSGQLLYPLPSPLAIDPAQIIGMTVRTESNEETYGLEICTTTDIINMIDMKMDTEDSFNYSYNSQPLSCPSSCPSTAGSFSSASSFSDALTPPSRNSTPQHPMEFDTSGFDTSFGNGAMLFDFTPSPPSTYDCFPRDVKSTAAPDLCHGLPMTPARNSTQFEPAMTLHSSGTMDFTPTPTQGMDPYSFMNVASASPFVLSTPSPAFNGNLPYSDMAFMWAQHTGGTPIDFLDRNSSPAINMGTPTPSSSHRNIRRRIAVDGPQQKSVMLQQSIPKNGPGRQRMAKAKPAVGKLGPAFQESAKVAKANQHRCLFPSCEGKAYSRSEHLKRHINTKHKDNPELWTCEFCLDLNQPMKIFNRSDNYGDHVHRHSQKSAGSRTKYHPDAAARYEELKRNGRKRGSKAPMTSSKGELKTGDDLSSLSPPPPVKIETCH</sequence>
<name>A0A423WK95_9PEZI</name>
<dbReference type="AlphaFoldDB" id="A0A423WK95"/>
<dbReference type="OrthoDB" id="10018191at2759"/>
<evidence type="ECO:0008006" key="4">
    <source>
        <dbReference type="Google" id="ProtNLM"/>
    </source>
</evidence>
<dbReference type="Proteomes" id="UP000283895">
    <property type="component" value="Unassembled WGS sequence"/>
</dbReference>